<dbReference type="InterPro" id="IPR023401">
    <property type="entry name" value="ODC_N"/>
</dbReference>
<dbReference type="AlphaFoldDB" id="A0A381X3K3"/>
<organism evidence="2">
    <name type="scientific">marine metagenome</name>
    <dbReference type="NCBI Taxonomy" id="408172"/>
    <lineage>
        <taxon>unclassified sequences</taxon>
        <taxon>metagenomes</taxon>
        <taxon>ecological metagenomes</taxon>
    </lineage>
</organism>
<evidence type="ECO:0008006" key="3">
    <source>
        <dbReference type="Google" id="ProtNLM"/>
    </source>
</evidence>
<dbReference type="EMBL" id="UINC01013780">
    <property type="protein sequence ID" value="SVA59295.1"/>
    <property type="molecule type" value="Genomic_DNA"/>
</dbReference>
<dbReference type="GO" id="GO:0019752">
    <property type="term" value="P:carboxylic acid metabolic process"/>
    <property type="evidence" value="ECO:0007669"/>
    <property type="project" value="UniProtKB-ARBA"/>
</dbReference>
<evidence type="ECO:0000256" key="1">
    <source>
        <dbReference type="ARBA" id="ARBA00008903"/>
    </source>
</evidence>
<name>A0A381X3K3_9ZZZZ</name>
<dbReference type="SUPFAM" id="SSF51735">
    <property type="entry name" value="NAD(P)-binding Rossmann-fold domains"/>
    <property type="match status" value="1"/>
</dbReference>
<dbReference type="PANTHER" id="PTHR13812:SF19">
    <property type="entry name" value="KETIMINE REDUCTASE MU-CRYSTALLIN"/>
    <property type="match status" value="1"/>
</dbReference>
<comment type="similarity">
    <text evidence="1">Belongs to the ornithine cyclodeaminase/mu-crystallin family.</text>
</comment>
<dbReference type="InterPro" id="IPR003462">
    <property type="entry name" value="ODC_Mu_crystall"/>
</dbReference>
<feature type="non-terminal residue" evidence="2">
    <location>
        <position position="1"/>
    </location>
</feature>
<dbReference type="GO" id="GO:0016491">
    <property type="term" value="F:oxidoreductase activity"/>
    <property type="evidence" value="ECO:0007669"/>
    <property type="project" value="UniProtKB-ARBA"/>
</dbReference>
<dbReference type="Gene3D" id="3.30.1780.10">
    <property type="entry name" value="ornithine cyclodeaminase, domain 1"/>
    <property type="match status" value="1"/>
</dbReference>
<gene>
    <name evidence="2" type="ORF">METZ01_LOCUS112149</name>
</gene>
<dbReference type="InterPro" id="IPR036291">
    <property type="entry name" value="NAD(P)-bd_dom_sf"/>
</dbReference>
<dbReference type="FunFam" id="3.40.50.720:FF:000311">
    <property type="entry name" value="Ornithine cyclodeaminase"/>
    <property type="match status" value="1"/>
</dbReference>
<dbReference type="Pfam" id="PF02423">
    <property type="entry name" value="OCD_Mu_crystall"/>
    <property type="match status" value="1"/>
</dbReference>
<reference evidence="2" key="1">
    <citation type="submission" date="2018-05" db="EMBL/GenBank/DDBJ databases">
        <authorList>
            <person name="Lanie J.A."/>
            <person name="Ng W.-L."/>
            <person name="Kazmierczak K.M."/>
            <person name="Andrzejewski T.M."/>
            <person name="Davidsen T.M."/>
            <person name="Wayne K.J."/>
            <person name="Tettelin H."/>
            <person name="Glass J.I."/>
            <person name="Rusch D."/>
            <person name="Podicherti R."/>
            <person name="Tsui H.-C.T."/>
            <person name="Winkler M.E."/>
        </authorList>
    </citation>
    <scope>NUCLEOTIDE SEQUENCE</scope>
</reference>
<dbReference type="PANTHER" id="PTHR13812">
    <property type="entry name" value="KETIMINE REDUCTASE MU-CRYSTALLIN"/>
    <property type="match status" value="1"/>
</dbReference>
<sequence length="213" mass="22765">AAGAVAARHLSRIDSSNVCIIGAGTQAKLQLTALNLVRPIKCANIWARNFEKASLVAEELSRKLGFQVQASNNISEAVKSADIVVTTTPSTEPILKADWLHPGLHITAMGADQHTKNELDPQCLKLADLYVADSISQTVKQGELRAALDAKIISSDENFPELGKIINKKEKGRSSPKDITIVDLTGTGAQDTAIATYALKKAIEQGAGEIFHN</sequence>
<proteinExistence type="inferred from homology"/>
<dbReference type="Gene3D" id="3.40.50.720">
    <property type="entry name" value="NAD(P)-binding Rossmann-like Domain"/>
    <property type="match status" value="1"/>
</dbReference>
<evidence type="ECO:0000313" key="2">
    <source>
        <dbReference type="EMBL" id="SVA59295.1"/>
    </source>
</evidence>
<protein>
    <recommendedName>
        <fullName evidence="3">Quinate/shikimate 5-dehydrogenase/glutamyl-tRNA reductase domain-containing protein</fullName>
    </recommendedName>
</protein>
<accession>A0A381X3K3</accession>
<dbReference type="GO" id="GO:0005737">
    <property type="term" value="C:cytoplasm"/>
    <property type="evidence" value="ECO:0007669"/>
    <property type="project" value="TreeGrafter"/>
</dbReference>